<organism evidence="2 3">
    <name type="scientific">Propionicimonas paludicola</name>
    <dbReference type="NCBI Taxonomy" id="185243"/>
    <lineage>
        <taxon>Bacteria</taxon>
        <taxon>Bacillati</taxon>
        <taxon>Actinomycetota</taxon>
        <taxon>Actinomycetes</taxon>
        <taxon>Propionibacteriales</taxon>
        <taxon>Nocardioidaceae</taxon>
        <taxon>Propionicimonas</taxon>
    </lineage>
</organism>
<evidence type="ECO:0000313" key="2">
    <source>
        <dbReference type="EMBL" id="PFG17364.1"/>
    </source>
</evidence>
<dbReference type="Proteomes" id="UP000226079">
    <property type="component" value="Unassembled WGS sequence"/>
</dbReference>
<keyword evidence="1" id="KW-0812">Transmembrane</keyword>
<feature type="transmembrane region" description="Helical" evidence="1">
    <location>
        <begin position="77"/>
        <end position="97"/>
    </location>
</feature>
<keyword evidence="1" id="KW-1133">Transmembrane helix</keyword>
<proteinExistence type="predicted"/>
<gene>
    <name evidence="2" type="ORF">ATK74_1931</name>
</gene>
<evidence type="ECO:0000313" key="3">
    <source>
        <dbReference type="Proteomes" id="UP000226079"/>
    </source>
</evidence>
<feature type="transmembrane region" description="Helical" evidence="1">
    <location>
        <begin position="7"/>
        <end position="30"/>
    </location>
</feature>
<evidence type="ECO:0000256" key="1">
    <source>
        <dbReference type="SAM" id="Phobius"/>
    </source>
</evidence>
<keyword evidence="3" id="KW-1185">Reference proteome</keyword>
<name>A0A2A9CSF7_9ACTN</name>
<dbReference type="EMBL" id="PDJC01000001">
    <property type="protein sequence ID" value="PFG17364.1"/>
    <property type="molecule type" value="Genomic_DNA"/>
</dbReference>
<feature type="transmembrane region" description="Helical" evidence="1">
    <location>
        <begin position="103"/>
        <end position="122"/>
    </location>
</feature>
<comment type="caution">
    <text evidence="2">The sequence shown here is derived from an EMBL/GenBank/DDBJ whole genome shotgun (WGS) entry which is preliminary data.</text>
</comment>
<dbReference type="RefSeq" id="WP_098460801.1">
    <property type="nucleotide sequence ID" value="NZ_PDJC01000001.1"/>
</dbReference>
<keyword evidence="1" id="KW-0472">Membrane</keyword>
<protein>
    <submittedName>
        <fullName evidence="2">Uncharacterized protein</fullName>
    </submittedName>
</protein>
<dbReference type="AlphaFoldDB" id="A0A2A9CSF7"/>
<sequence length="168" mass="17853">MKGNGALQIIFAFFLGLVVVAFVGIGVNTFYPEPAYTGDYGATVYSNWRLITGIILLILATVILVISLALPAHQAVITNGLLLGGVFTMIYAVGMTITSDQSIWRFVVVAVALLVTIAIGYLKFAKPWRAPAAAGVAADASGDANPELAARLSTLERRLEALRRALDD</sequence>
<feature type="transmembrane region" description="Helical" evidence="1">
    <location>
        <begin position="50"/>
        <end position="70"/>
    </location>
</feature>
<reference evidence="2 3" key="1">
    <citation type="submission" date="2017-10" db="EMBL/GenBank/DDBJ databases">
        <title>Sequencing the genomes of 1000 actinobacteria strains.</title>
        <authorList>
            <person name="Klenk H.-P."/>
        </authorList>
    </citation>
    <scope>NUCLEOTIDE SEQUENCE [LARGE SCALE GENOMIC DNA]</scope>
    <source>
        <strain evidence="2 3">DSM 15597</strain>
    </source>
</reference>
<dbReference type="OrthoDB" id="4944430at2"/>
<accession>A0A2A9CSF7</accession>